<reference evidence="1" key="1">
    <citation type="submission" date="2022-10" db="EMBL/GenBank/DDBJ databases">
        <title>Complete Genome of Trichothecium roseum strain YXFP-22015, a Plant Pathogen Isolated from Citrus.</title>
        <authorList>
            <person name="Wang Y."/>
            <person name="Zhu L."/>
        </authorList>
    </citation>
    <scope>NUCLEOTIDE SEQUENCE</scope>
    <source>
        <strain evidence="1">YXFP-22015</strain>
    </source>
</reference>
<dbReference type="Proteomes" id="UP001163324">
    <property type="component" value="Chromosome 1"/>
</dbReference>
<name>A0ACC0VDZ4_9HYPO</name>
<gene>
    <name evidence="1" type="ORF">N3K66_001180</name>
</gene>
<comment type="caution">
    <text evidence="1">The sequence shown here is derived from an EMBL/GenBank/DDBJ whole genome shotgun (WGS) entry which is preliminary data.</text>
</comment>
<evidence type="ECO:0000313" key="2">
    <source>
        <dbReference type="Proteomes" id="UP001163324"/>
    </source>
</evidence>
<keyword evidence="2" id="KW-1185">Reference proteome</keyword>
<protein>
    <submittedName>
        <fullName evidence="1">Uncharacterized protein</fullName>
    </submittedName>
</protein>
<sequence length="384" mass="42222">MRQVLPPSLAAISLSRQHLYPSQKLWRGCRLGERWLSSSSSPAAVDDRHPRLPFRFDTGVALFAKRKPRPFPPPFTSPPSASFSDPLSTHNLSRDRRAFVDGHLIKGQTNGDDAVYASDYFIGANDGVGAWATRPRGHAGLWSRLILHFWASAVHDLTTRPDSPDDIFDPEPVLALQTAYEQTLKATEEHGWQGTTTACGAQLFYTIQDETVSRRAVPVLYVTNLGDCQIMVVRPKTKEVVFKTQEQWHWFDCPRQLGTNSPDTPKENAVLDMVTLQVGDVILAMTDGVIDNLWGHEIVETITQSISAWESSSASSNGADRSGGRNGGMSMAAEELVAAAKRIAMDPYAESPYMEHAIEEGLASEGGKMDDISVVAALCVENDR</sequence>
<accession>A0ACC0VDZ4</accession>
<organism evidence="1 2">
    <name type="scientific">Trichothecium roseum</name>
    <dbReference type="NCBI Taxonomy" id="47278"/>
    <lineage>
        <taxon>Eukaryota</taxon>
        <taxon>Fungi</taxon>
        <taxon>Dikarya</taxon>
        <taxon>Ascomycota</taxon>
        <taxon>Pezizomycotina</taxon>
        <taxon>Sordariomycetes</taxon>
        <taxon>Hypocreomycetidae</taxon>
        <taxon>Hypocreales</taxon>
        <taxon>Hypocreales incertae sedis</taxon>
        <taxon>Trichothecium</taxon>
    </lineage>
</organism>
<evidence type="ECO:0000313" key="1">
    <source>
        <dbReference type="EMBL" id="KAI9904651.1"/>
    </source>
</evidence>
<dbReference type="EMBL" id="CM047940">
    <property type="protein sequence ID" value="KAI9904651.1"/>
    <property type="molecule type" value="Genomic_DNA"/>
</dbReference>
<proteinExistence type="predicted"/>